<comment type="caution">
    <text evidence="3">The sequence shown here is derived from an EMBL/GenBank/DDBJ whole genome shotgun (WGS) entry which is preliminary data.</text>
</comment>
<keyword evidence="1" id="KW-1133">Transmembrane helix</keyword>
<dbReference type="AlphaFoldDB" id="A0A6M1RUB5"/>
<keyword evidence="1" id="KW-0812">Transmembrane</keyword>
<dbReference type="EMBL" id="JAAKYA010000082">
    <property type="protein sequence ID" value="NGO40225.1"/>
    <property type="molecule type" value="Genomic_DNA"/>
</dbReference>
<keyword evidence="4" id="KW-1185">Reference proteome</keyword>
<feature type="domain" description="GYF" evidence="2">
    <location>
        <begin position="7"/>
        <end position="52"/>
    </location>
</feature>
<feature type="transmembrane region" description="Helical" evidence="1">
    <location>
        <begin position="86"/>
        <end position="111"/>
    </location>
</feature>
<keyword evidence="1" id="KW-0472">Membrane</keyword>
<dbReference type="Pfam" id="PF14237">
    <property type="entry name" value="GYF_2"/>
    <property type="match status" value="1"/>
</dbReference>
<reference evidence="3 4" key="1">
    <citation type="submission" date="2020-02" db="EMBL/GenBank/DDBJ databases">
        <title>Draft genome sequence of Limisphaera ngatamarikiensis NGM72.4T, a thermophilic Verrucomicrobia grouped in subdivision 3.</title>
        <authorList>
            <person name="Carere C.R."/>
            <person name="Steen J."/>
            <person name="Hugenholtz P."/>
            <person name="Stott M.B."/>
        </authorList>
    </citation>
    <scope>NUCLEOTIDE SEQUENCE [LARGE SCALE GENOMIC DNA]</scope>
    <source>
        <strain evidence="3 4">NGM72.4</strain>
    </source>
</reference>
<accession>A0A6M1RUB5</accession>
<protein>
    <submittedName>
        <fullName evidence="3">DUF4339 domain-containing protein</fullName>
    </submittedName>
</protein>
<organism evidence="3 4">
    <name type="scientific">Limisphaera ngatamarikiensis</name>
    <dbReference type="NCBI Taxonomy" id="1324935"/>
    <lineage>
        <taxon>Bacteria</taxon>
        <taxon>Pseudomonadati</taxon>
        <taxon>Verrucomicrobiota</taxon>
        <taxon>Verrucomicrobiia</taxon>
        <taxon>Limisphaerales</taxon>
        <taxon>Limisphaeraceae</taxon>
        <taxon>Limisphaera</taxon>
    </lineage>
</organism>
<evidence type="ECO:0000259" key="2">
    <source>
        <dbReference type="Pfam" id="PF14237"/>
    </source>
</evidence>
<evidence type="ECO:0000256" key="1">
    <source>
        <dbReference type="SAM" id="Phobius"/>
    </source>
</evidence>
<evidence type="ECO:0000313" key="3">
    <source>
        <dbReference type="EMBL" id="NGO40225.1"/>
    </source>
</evidence>
<sequence length="212" mass="22152">MYRIIGGDGREYGPVSAEQIRQWVRENRANADTRACVEGTNEWKPLRAFPEFADLWPLGMPAGLSGGVAGALEMSGSARARVSGPAIGLLITAALGAVVNLVWLIRIATGVNVVPTRGEVPSELVPLMEKFSSAVGVVSCLIGLALSALVAYGARQMQTMSSFGWGVTAAVLALIPCTSPCCVLGVPIGIWALVVLYRPEVRAAFGSQAGVV</sequence>
<dbReference type="RefSeq" id="WP_165108593.1">
    <property type="nucleotide sequence ID" value="NZ_JAAKYA010000082.1"/>
</dbReference>
<proteinExistence type="predicted"/>
<feature type="transmembrane region" description="Helical" evidence="1">
    <location>
        <begin position="131"/>
        <end position="152"/>
    </location>
</feature>
<dbReference type="InterPro" id="IPR025640">
    <property type="entry name" value="GYF_2"/>
</dbReference>
<feature type="transmembrane region" description="Helical" evidence="1">
    <location>
        <begin position="164"/>
        <end position="197"/>
    </location>
</feature>
<gene>
    <name evidence="3" type="ORF">G4L39_12595</name>
</gene>
<name>A0A6M1RUB5_9BACT</name>
<evidence type="ECO:0000313" key="4">
    <source>
        <dbReference type="Proteomes" id="UP000477311"/>
    </source>
</evidence>
<dbReference type="Proteomes" id="UP000477311">
    <property type="component" value="Unassembled WGS sequence"/>
</dbReference>